<dbReference type="Gene3D" id="1.10.260.40">
    <property type="entry name" value="lambda repressor-like DNA-binding domains"/>
    <property type="match status" value="1"/>
</dbReference>
<evidence type="ECO:0000313" key="3">
    <source>
        <dbReference type="Proteomes" id="UP000595053"/>
    </source>
</evidence>
<protein>
    <submittedName>
        <fullName evidence="2">Helix-turn-helix domain-containing protein</fullName>
    </submittedName>
</protein>
<organism evidence="2 3">
    <name type="scientific">Trueperella pecoris</name>
    <dbReference type="NCBI Taxonomy" id="2733571"/>
    <lineage>
        <taxon>Bacteria</taxon>
        <taxon>Bacillati</taxon>
        <taxon>Actinomycetota</taxon>
        <taxon>Actinomycetes</taxon>
        <taxon>Actinomycetales</taxon>
        <taxon>Actinomycetaceae</taxon>
        <taxon>Trueperella</taxon>
    </lineage>
</organism>
<reference evidence="2 3" key="1">
    <citation type="submission" date="2020-10" db="EMBL/GenBank/DDBJ databases">
        <title>Trueperella pecoris sp. nov. isolated from bovine and porcine specimens.</title>
        <authorList>
            <person name="Schoenecker L."/>
            <person name="Schnydrig P."/>
            <person name="Brodard I."/>
            <person name="Thomann A."/>
            <person name="Hemphill A."/>
            <person name="Rodriguez-Campos S."/>
            <person name="Perreten V."/>
            <person name="Jores J."/>
            <person name="Kittl S."/>
        </authorList>
    </citation>
    <scope>NUCLEOTIDE SEQUENCE [LARGE SCALE GENOMIC DNA]</scope>
    <source>
        <strain evidence="2 3">15A0121</strain>
    </source>
</reference>
<dbReference type="SUPFAM" id="SSF47413">
    <property type="entry name" value="lambda repressor-like DNA-binding domains"/>
    <property type="match status" value="1"/>
</dbReference>
<dbReference type="EMBL" id="CP063213">
    <property type="protein sequence ID" value="QOR45449.1"/>
    <property type="molecule type" value="Genomic_DNA"/>
</dbReference>
<proteinExistence type="predicted"/>
<evidence type="ECO:0000259" key="1">
    <source>
        <dbReference type="PROSITE" id="PS50943"/>
    </source>
</evidence>
<sequence>MNKETFRLLRTAMGLEIEAVAAELEINRRTIERWESGRNPLPEFAQVWLEGRWQTFLDELGEYVAPLEEAPDGASVTLAVYDSPAALRRTGSDKTLSEVDAMNRALAVCMGLADLEPVASLVPTEE</sequence>
<dbReference type="Pfam" id="PF13560">
    <property type="entry name" value="HTH_31"/>
    <property type="match status" value="1"/>
</dbReference>
<dbReference type="GO" id="GO:0003677">
    <property type="term" value="F:DNA binding"/>
    <property type="evidence" value="ECO:0007669"/>
    <property type="project" value="InterPro"/>
</dbReference>
<dbReference type="AlphaFoldDB" id="A0A7M1QTY1"/>
<dbReference type="InterPro" id="IPR001387">
    <property type="entry name" value="Cro/C1-type_HTH"/>
</dbReference>
<dbReference type="PROSITE" id="PS50943">
    <property type="entry name" value="HTH_CROC1"/>
    <property type="match status" value="1"/>
</dbReference>
<name>A0A7M1QTY1_9ACTO</name>
<dbReference type="CDD" id="cd00093">
    <property type="entry name" value="HTH_XRE"/>
    <property type="match status" value="1"/>
</dbReference>
<keyword evidence="3" id="KW-1185">Reference proteome</keyword>
<accession>A0A7M1QTY1</accession>
<dbReference type="InterPro" id="IPR010982">
    <property type="entry name" value="Lambda_DNA-bd_dom_sf"/>
</dbReference>
<evidence type="ECO:0000313" key="2">
    <source>
        <dbReference type="EMBL" id="QOR45449.1"/>
    </source>
</evidence>
<feature type="domain" description="HTH cro/C1-type" evidence="1">
    <location>
        <begin position="6"/>
        <end position="39"/>
    </location>
</feature>
<dbReference type="RefSeq" id="WP_197551021.1">
    <property type="nucleotide sequence ID" value="NZ_CP063213.1"/>
</dbReference>
<gene>
    <name evidence="2" type="ORF">INS88_09350</name>
</gene>
<dbReference type="Proteomes" id="UP000595053">
    <property type="component" value="Chromosome"/>
</dbReference>